<dbReference type="Proteomes" id="UP000655037">
    <property type="component" value="Unassembled WGS sequence"/>
</dbReference>
<dbReference type="AlphaFoldDB" id="A0AAE2UUS7"/>
<comment type="caution">
    <text evidence="1">The sequence shown here is derived from an EMBL/GenBank/DDBJ whole genome shotgun (WGS) entry which is preliminary data.</text>
</comment>
<proteinExistence type="predicted"/>
<dbReference type="EMBL" id="JACXXJ020000005">
    <property type="protein sequence ID" value="MBF2715696.1"/>
    <property type="molecule type" value="Genomic_DNA"/>
</dbReference>
<gene>
    <name evidence="1" type="ORF">IEI95_015870</name>
</gene>
<name>A0AAE2UUS7_AGRVI</name>
<organism evidence="1 2">
    <name type="scientific">Agrobacterium vitis</name>
    <name type="common">Rhizobium vitis</name>
    <dbReference type="NCBI Taxonomy" id="373"/>
    <lineage>
        <taxon>Bacteria</taxon>
        <taxon>Pseudomonadati</taxon>
        <taxon>Pseudomonadota</taxon>
        <taxon>Alphaproteobacteria</taxon>
        <taxon>Hyphomicrobiales</taxon>
        <taxon>Rhizobiaceae</taxon>
        <taxon>Rhizobium/Agrobacterium group</taxon>
        <taxon>Agrobacterium</taxon>
    </lineage>
</organism>
<dbReference type="RefSeq" id="WP_194416718.1">
    <property type="nucleotide sequence ID" value="NZ_JACXXJ020000005.1"/>
</dbReference>
<evidence type="ECO:0000313" key="1">
    <source>
        <dbReference type="EMBL" id="MBF2715696.1"/>
    </source>
</evidence>
<protein>
    <submittedName>
        <fullName evidence="1">Uncharacterized protein</fullName>
    </submittedName>
</protein>
<evidence type="ECO:0000313" key="2">
    <source>
        <dbReference type="Proteomes" id="UP000655037"/>
    </source>
</evidence>
<sequence length="227" mass="25783">MATFRVGFVSAKTGKRNNRTIKAFDDFEARERFKGEAVEGSLVAQMIPPEPATEAQLDYLTVLGAVIPAGLSKDEAIDFIDATLRKQSPATEEELERAAYFRVTITRYASKGMVFERIFQRLFHGEDWHGLTVWFVWRVCRDMFYHSGQIPEVELTDPKVSTVAEMLMADREWQPALKRSSNKSVCMFRWFGAYKGNQGESRKTRAYQMAQGAIVKGELEISDSSSD</sequence>
<reference evidence="1" key="1">
    <citation type="submission" date="2020-11" db="EMBL/GenBank/DDBJ databases">
        <title>Agrobacterium vitis strain K377 genome.</title>
        <authorList>
            <person name="Xi H."/>
        </authorList>
    </citation>
    <scope>NUCLEOTIDE SEQUENCE</scope>
    <source>
        <strain evidence="1">K377</strain>
    </source>
</reference>
<accession>A0AAE2UUS7</accession>